<dbReference type="CDD" id="cd05466">
    <property type="entry name" value="PBP2_LTTR_substrate"/>
    <property type="match status" value="1"/>
</dbReference>
<comment type="similarity">
    <text evidence="1">Belongs to the LysR transcriptional regulatory family.</text>
</comment>
<organism evidence="6 7">
    <name type="scientific">Sporosarcina newyorkensis 2681</name>
    <dbReference type="NCBI Taxonomy" id="1027292"/>
    <lineage>
        <taxon>Bacteria</taxon>
        <taxon>Bacillati</taxon>
        <taxon>Bacillota</taxon>
        <taxon>Bacilli</taxon>
        <taxon>Bacillales</taxon>
        <taxon>Caryophanaceae</taxon>
        <taxon>Sporosarcina</taxon>
    </lineage>
</organism>
<evidence type="ECO:0000313" key="6">
    <source>
        <dbReference type="EMBL" id="EGQ26449.1"/>
    </source>
</evidence>
<dbReference type="SUPFAM" id="SSF53850">
    <property type="entry name" value="Periplasmic binding protein-like II"/>
    <property type="match status" value="1"/>
</dbReference>
<dbReference type="InterPro" id="IPR005119">
    <property type="entry name" value="LysR_subst-bd"/>
</dbReference>
<gene>
    <name evidence="6" type="ORF">HMPREF9372_1540</name>
</gene>
<dbReference type="GO" id="GO:0003700">
    <property type="term" value="F:DNA-binding transcription factor activity"/>
    <property type="evidence" value="ECO:0007669"/>
    <property type="project" value="InterPro"/>
</dbReference>
<proteinExistence type="inferred from homology"/>
<dbReference type="Gene3D" id="3.40.190.290">
    <property type="match status" value="1"/>
</dbReference>
<keyword evidence="4" id="KW-0804">Transcription</keyword>
<dbReference type="InterPro" id="IPR036390">
    <property type="entry name" value="WH_DNA-bd_sf"/>
</dbReference>
<dbReference type="OrthoDB" id="63123at2"/>
<keyword evidence="2" id="KW-0805">Transcription regulation</keyword>
<keyword evidence="3" id="KW-0238">DNA-binding</keyword>
<evidence type="ECO:0000256" key="3">
    <source>
        <dbReference type="ARBA" id="ARBA00023125"/>
    </source>
</evidence>
<protein>
    <submittedName>
        <fullName evidence="6">LysR family transcriptional regulator</fullName>
    </submittedName>
</protein>
<comment type="caution">
    <text evidence="6">The sequence shown here is derived from an EMBL/GenBank/DDBJ whole genome shotgun (WGS) entry which is preliminary data.</text>
</comment>
<name>F9DRW0_9BACL</name>
<dbReference type="GO" id="GO:0003677">
    <property type="term" value="F:DNA binding"/>
    <property type="evidence" value="ECO:0007669"/>
    <property type="project" value="UniProtKB-KW"/>
</dbReference>
<reference evidence="6 7" key="1">
    <citation type="submission" date="2011-04" db="EMBL/GenBank/DDBJ databases">
        <authorList>
            <person name="Muzny D."/>
            <person name="Qin X."/>
            <person name="Deng J."/>
            <person name="Jiang H."/>
            <person name="Liu Y."/>
            <person name="Qu J."/>
            <person name="Song X.-Z."/>
            <person name="Zhang L."/>
            <person name="Thornton R."/>
            <person name="Coyle M."/>
            <person name="Francisco L."/>
            <person name="Jackson L."/>
            <person name="Javaid M."/>
            <person name="Korchina V."/>
            <person name="Kovar C."/>
            <person name="Mata R."/>
            <person name="Mathew T."/>
            <person name="Ngo R."/>
            <person name="Nguyen L."/>
            <person name="Nguyen N."/>
            <person name="Okwuonu G."/>
            <person name="Ongeri F."/>
            <person name="Pham C."/>
            <person name="Simmons D."/>
            <person name="Wilczek-Boney K."/>
            <person name="Hale W."/>
            <person name="Jakkamsetti A."/>
            <person name="Pham P."/>
            <person name="Ruth R."/>
            <person name="San Lucas F."/>
            <person name="Warren J."/>
            <person name="Zhang J."/>
            <person name="Zhao Z."/>
            <person name="Zhou C."/>
            <person name="Zhu D."/>
            <person name="Lee S."/>
            <person name="Bess C."/>
            <person name="Blankenburg K."/>
            <person name="Forbes L."/>
            <person name="Fu Q."/>
            <person name="Gubbala S."/>
            <person name="Hirani K."/>
            <person name="Jayaseelan J.C."/>
            <person name="Lara F."/>
            <person name="Munidasa M."/>
            <person name="Palculict T."/>
            <person name="Patil S."/>
            <person name="Pu L.-L."/>
            <person name="Saada N."/>
            <person name="Tang L."/>
            <person name="Weissenberger G."/>
            <person name="Zhu Y."/>
            <person name="Hemphill L."/>
            <person name="Shang Y."/>
            <person name="Youmans B."/>
            <person name="Ayvaz T."/>
            <person name="Ross M."/>
            <person name="Santibanez J."/>
            <person name="Aqrawi P."/>
            <person name="Gross S."/>
            <person name="Joshi V."/>
            <person name="Fowler G."/>
            <person name="Nazareth L."/>
            <person name="Reid J."/>
            <person name="Worley K."/>
            <person name="Petrosino J."/>
            <person name="Highlander S."/>
            <person name="Gibbs R."/>
        </authorList>
    </citation>
    <scope>NUCLEOTIDE SEQUENCE [LARGE SCALE GENOMIC DNA]</scope>
    <source>
        <strain evidence="6 7">2681</strain>
    </source>
</reference>
<evidence type="ECO:0000256" key="4">
    <source>
        <dbReference type="ARBA" id="ARBA00023163"/>
    </source>
</evidence>
<dbReference type="Gene3D" id="1.10.10.10">
    <property type="entry name" value="Winged helix-like DNA-binding domain superfamily/Winged helix DNA-binding domain"/>
    <property type="match status" value="1"/>
</dbReference>
<dbReference type="eggNOG" id="COG0583">
    <property type="taxonomic scope" value="Bacteria"/>
</dbReference>
<dbReference type="Pfam" id="PF03466">
    <property type="entry name" value="LysR_substrate"/>
    <property type="match status" value="1"/>
</dbReference>
<dbReference type="GO" id="GO:0005829">
    <property type="term" value="C:cytosol"/>
    <property type="evidence" value="ECO:0007669"/>
    <property type="project" value="TreeGrafter"/>
</dbReference>
<dbReference type="Pfam" id="PF00126">
    <property type="entry name" value="HTH_1"/>
    <property type="match status" value="1"/>
</dbReference>
<accession>F9DRW0</accession>
<evidence type="ECO:0000256" key="1">
    <source>
        <dbReference type="ARBA" id="ARBA00009437"/>
    </source>
</evidence>
<dbReference type="InterPro" id="IPR000847">
    <property type="entry name" value="LysR_HTH_N"/>
</dbReference>
<evidence type="ECO:0000259" key="5">
    <source>
        <dbReference type="PROSITE" id="PS50931"/>
    </source>
</evidence>
<sequence length="288" mass="32469">MSLIKFEIFRTVVELGSLSKAAKTLKLTQSAVSHAIASLESDFGFTLLIRNRSGTSLTENGSEMLVYMQGMLKLNEQMLQKASEFNGIETGIVRIGTFPSVSIQWIPLILKKFSEDFPLIKIKLYEGNYDDITEWISEGKIDFGFLSLPTASSFDTIPIITDPLLCIVPDTHPLFHNELIHYEQLRNEGFIMPKSTIDNDVSRIFKKYKITPPIQYEIEEDQAIISMVQNGLGISILPSMILYRLPENIRAIPLEGNYSRSIGIAATSFKHVSPGAKKLIQCIQNWIY</sequence>
<dbReference type="PANTHER" id="PTHR30419:SF24">
    <property type="entry name" value="HTH-TYPE TRANSCRIPTIONAL REGULATOR CZCR"/>
    <property type="match status" value="1"/>
</dbReference>
<dbReference type="PROSITE" id="PS50931">
    <property type="entry name" value="HTH_LYSR"/>
    <property type="match status" value="1"/>
</dbReference>
<evidence type="ECO:0000256" key="2">
    <source>
        <dbReference type="ARBA" id="ARBA00023015"/>
    </source>
</evidence>
<dbReference type="PANTHER" id="PTHR30419">
    <property type="entry name" value="HTH-TYPE TRANSCRIPTIONAL REGULATOR YBHD"/>
    <property type="match status" value="1"/>
</dbReference>
<dbReference type="EMBL" id="AFPZ01000043">
    <property type="protein sequence ID" value="EGQ26449.1"/>
    <property type="molecule type" value="Genomic_DNA"/>
</dbReference>
<dbReference type="InterPro" id="IPR050950">
    <property type="entry name" value="HTH-type_LysR_regulators"/>
</dbReference>
<dbReference type="RefSeq" id="WP_009766407.1">
    <property type="nucleotide sequence ID" value="NZ_GL982997.1"/>
</dbReference>
<dbReference type="InterPro" id="IPR036388">
    <property type="entry name" value="WH-like_DNA-bd_sf"/>
</dbReference>
<dbReference type="PRINTS" id="PR00039">
    <property type="entry name" value="HTHLYSR"/>
</dbReference>
<dbReference type="HOGENOM" id="CLU_039613_6_2_9"/>
<evidence type="ECO:0000313" key="7">
    <source>
        <dbReference type="Proteomes" id="UP000005316"/>
    </source>
</evidence>
<dbReference type="SUPFAM" id="SSF46785">
    <property type="entry name" value="Winged helix' DNA-binding domain"/>
    <property type="match status" value="1"/>
</dbReference>
<dbReference type="Proteomes" id="UP000005316">
    <property type="component" value="Unassembled WGS sequence"/>
</dbReference>
<dbReference type="STRING" id="759851.SAMN04244570_2016"/>
<feature type="domain" description="HTH lysR-type" evidence="5">
    <location>
        <begin position="1"/>
        <end position="58"/>
    </location>
</feature>
<dbReference type="AlphaFoldDB" id="F9DRW0"/>